<evidence type="ECO:0000313" key="3">
    <source>
        <dbReference type="EMBL" id="GEP53209.1"/>
    </source>
</evidence>
<comment type="similarity">
    <text evidence="1">Belongs to the enoyl-CoA hydratase/isomerase family.</text>
</comment>
<dbReference type="EMBL" id="BKAJ01000004">
    <property type="protein sequence ID" value="GEP53209.1"/>
    <property type="molecule type" value="Genomic_DNA"/>
</dbReference>
<dbReference type="InterPro" id="IPR001753">
    <property type="entry name" value="Enoyl-CoA_hydra/iso"/>
</dbReference>
<keyword evidence="2" id="KW-0456">Lyase</keyword>
<accession>A0A512N2J9</accession>
<dbReference type="OrthoDB" id="9795613at2"/>
<evidence type="ECO:0000313" key="4">
    <source>
        <dbReference type="Proteomes" id="UP000321058"/>
    </source>
</evidence>
<dbReference type="Gene3D" id="3.90.226.10">
    <property type="entry name" value="2-enoyl-CoA Hydratase, Chain A, domain 1"/>
    <property type="match status" value="1"/>
</dbReference>
<dbReference type="CDD" id="cd06558">
    <property type="entry name" value="crotonase-like"/>
    <property type="match status" value="1"/>
</dbReference>
<dbReference type="GO" id="GO:0016829">
    <property type="term" value="F:lyase activity"/>
    <property type="evidence" value="ECO:0007669"/>
    <property type="project" value="UniProtKB-KW"/>
</dbReference>
<dbReference type="PANTHER" id="PTHR11941:SF54">
    <property type="entry name" value="ENOYL-COA HYDRATASE, MITOCHONDRIAL"/>
    <property type="match status" value="1"/>
</dbReference>
<dbReference type="InterPro" id="IPR014748">
    <property type="entry name" value="Enoyl-CoA_hydra_C"/>
</dbReference>
<comment type="caution">
    <text evidence="3">The sequence shown here is derived from an EMBL/GenBank/DDBJ whole genome shotgun (WGS) entry which is preliminary data.</text>
</comment>
<name>A0A512N2J9_9HYPH</name>
<evidence type="ECO:0000256" key="2">
    <source>
        <dbReference type="ARBA" id="ARBA00023239"/>
    </source>
</evidence>
<dbReference type="Gene3D" id="1.10.12.10">
    <property type="entry name" value="Lyase 2-enoyl-coa Hydratase, Chain A, domain 2"/>
    <property type="match status" value="1"/>
</dbReference>
<organism evidence="3 4">
    <name type="scientific">Reyranella soli</name>
    <dbReference type="NCBI Taxonomy" id="1230389"/>
    <lineage>
        <taxon>Bacteria</taxon>
        <taxon>Pseudomonadati</taxon>
        <taxon>Pseudomonadota</taxon>
        <taxon>Alphaproteobacteria</taxon>
        <taxon>Hyphomicrobiales</taxon>
        <taxon>Reyranellaceae</taxon>
        <taxon>Reyranella</taxon>
    </lineage>
</organism>
<evidence type="ECO:0000256" key="1">
    <source>
        <dbReference type="ARBA" id="ARBA00005254"/>
    </source>
</evidence>
<dbReference type="NCBIfam" id="NF004781">
    <property type="entry name" value="PRK06127.1"/>
    <property type="match status" value="1"/>
</dbReference>
<dbReference type="Proteomes" id="UP000321058">
    <property type="component" value="Unassembled WGS sequence"/>
</dbReference>
<reference evidence="3 4" key="1">
    <citation type="submission" date="2019-07" db="EMBL/GenBank/DDBJ databases">
        <title>Whole genome shotgun sequence of Reyranella soli NBRC 108950.</title>
        <authorList>
            <person name="Hosoyama A."/>
            <person name="Uohara A."/>
            <person name="Ohji S."/>
            <person name="Ichikawa N."/>
        </authorList>
    </citation>
    <scope>NUCLEOTIDE SEQUENCE [LARGE SCALE GENOMIC DNA]</scope>
    <source>
        <strain evidence="3 4">NBRC 108950</strain>
    </source>
</reference>
<dbReference type="SUPFAM" id="SSF52096">
    <property type="entry name" value="ClpP/crotonase"/>
    <property type="match status" value="1"/>
</dbReference>
<proteinExistence type="inferred from homology"/>
<dbReference type="GO" id="GO:0006635">
    <property type="term" value="P:fatty acid beta-oxidation"/>
    <property type="evidence" value="ECO:0007669"/>
    <property type="project" value="TreeGrafter"/>
</dbReference>
<protein>
    <submittedName>
        <fullName evidence="3">Enoyl-CoA hydratase</fullName>
    </submittedName>
</protein>
<dbReference type="PANTHER" id="PTHR11941">
    <property type="entry name" value="ENOYL-COA HYDRATASE-RELATED"/>
    <property type="match status" value="1"/>
</dbReference>
<sequence length="262" mass="28605">MQEQKIYGRREGAVGHVVFNNPAKLNAVSLDMWDGFVGLLKDYAKDPEVRCVVVSGAGGKAFVSGADISKFETERANAEAQVRYDAISKEGYEALYDFPKPTIAKITGYCIGGGMNLAACCDLRYCNEGARFGVPAAKLGLGYGFLRIERLSRIIGLSRSMEFLFTAKQYSAEEAYEMGLVNGVAPDAELDSMINNITGAIAQNAPLTIALAKAAAREIAKPESQQDHKKLDVMAKACFDSEDFKEGRRAFMEKRKPAFKGR</sequence>
<dbReference type="Pfam" id="PF00378">
    <property type="entry name" value="ECH_1"/>
    <property type="match status" value="1"/>
</dbReference>
<dbReference type="InterPro" id="IPR029045">
    <property type="entry name" value="ClpP/crotonase-like_dom_sf"/>
</dbReference>
<keyword evidence="4" id="KW-1185">Reference proteome</keyword>
<dbReference type="AlphaFoldDB" id="A0A512N2J9"/>
<gene>
    <name evidence="3" type="ORF">RSO01_03750</name>
</gene>
<dbReference type="RefSeq" id="WP_147145572.1">
    <property type="nucleotide sequence ID" value="NZ_BKAJ01000004.1"/>
</dbReference>